<gene>
    <name evidence="1" type="ORF">PUR21_26855</name>
</gene>
<accession>A0ABU9ZIB2</accession>
<dbReference type="Proteomes" id="UP001404845">
    <property type="component" value="Unassembled WGS sequence"/>
</dbReference>
<protein>
    <submittedName>
        <fullName evidence="1">Uncharacterized protein</fullName>
    </submittedName>
</protein>
<keyword evidence="2" id="KW-1185">Reference proteome</keyword>
<organism evidence="1 2">
    <name type="scientific">Methylorubrum rhodesianum</name>
    <dbReference type="NCBI Taxonomy" id="29427"/>
    <lineage>
        <taxon>Bacteria</taxon>
        <taxon>Pseudomonadati</taxon>
        <taxon>Pseudomonadota</taxon>
        <taxon>Alphaproteobacteria</taxon>
        <taxon>Hyphomicrobiales</taxon>
        <taxon>Methylobacteriaceae</taxon>
        <taxon>Methylorubrum</taxon>
    </lineage>
</organism>
<reference evidence="1 2" key="1">
    <citation type="journal article" date="2023" name="PLoS ONE">
        <title>Complete genome assembly of Hawai'i environmental nontuberculous mycobacteria reveals unexpected co-isolation with methylobacteria.</title>
        <authorList>
            <person name="Hendrix J."/>
            <person name="Epperson L.E."/>
            <person name="Tong E.I."/>
            <person name="Chan Y.L."/>
            <person name="Hasan N.A."/>
            <person name="Dawrs S.N."/>
            <person name="Norton G.J."/>
            <person name="Virdi R."/>
            <person name="Crooks J.L."/>
            <person name="Chan E.D."/>
            <person name="Honda J.R."/>
            <person name="Strong M."/>
        </authorList>
    </citation>
    <scope>NUCLEOTIDE SEQUENCE [LARGE SCALE GENOMIC DNA]</scope>
    <source>
        <strain evidence="1 2">NJH_HI01</strain>
    </source>
</reference>
<sequence>MREDYQQDGKLRAADEQDIIFEIALNQVEENGAPRLFLCFPNGKIAVAKLLKKTIACDLRLSL</sequence>
<comment type="caution">
    <text evidence="1">The sequence shown here is derived from an EMBL/GenBank/DDBJ whole genome shotgun (WGS) entry which is preliminary data.</text>
</comment>
<proteinExistence type="predicted"/>
<evidence type="ECO:0000313" key="2">
    <source>
        <dbReference type="Proteomes" id="UP001404845"/>
    </source>
</evidence>
<dbReference type="EMBL" id="JAQYXL010000001">
    <property type="protein sequence ID" value="MEN3231203.1"/>
    <property type="molecule type" value="Genomic_DNA"/>
</dbReference>
<name>A0ABU9ZIB2_9HYPH</name>
<dbReference type="RefSeq" id="WP_183669465.1">
    <property type="nucleotide sequence ID" value="NZ_JACHOS010000015.1"/>
</dbReference>
<evidence type="ECO:0000313" key="1">
    <source>
        <dbReference type="EMBL" id="MEN3231203.1"/>
    </source>
</evidence>